<dbReference type="KEGG" id="aten:116293667"/>
<dbReference type="GO" id="GO:0000145">
    <property type="term" value="C:exocyst"/>
    <property type="evidence" value="ECO:0007669"/>
    <property type="project" value="UniProtKB-UniRule"/>
</dbReference>
<dbReference type="Pfam" id="PF04091">
    <property type="entry name" value="Sec15_C"/>
    <property type="match status" value="1"/>
</dbReference>
<dbReference type="GO" id="GO:0006886">
    <property type="term" value="P:intracellular protein transport"/>
    <property type="evidence" value="ECO:0007669"/>
    <property type="project" value="InterPro"/>
</dbReference>
<dbReference type="Pfam" id="PF20651">
    <property type="entry name" value="EXOC6_Sec15_N"/>
    <property type="match status" value="1"/>
</dbReference>
<feature type="domain" description="Exocyst complex subunit EXOC6/Sec15 C-terminal" evidence="6">
    <location>
        <begin position="408"/>
        <end position="694"/>
    </location>
</feature>
<dbReference type="GO" id="GO:0016020">
    <property type="term" value="C:membrane"/>
    <property type="evidence" value="ECO:0007669"/>
    <property type="project" value="TreeGrafter"/>
</dbReference>
<dbReference type="Proteomes" id="UP000515163">
    <property type="component" value="Unplaced"/>
</dbReference>
<organism evidence="8 9">
    <name type="scientific">Actinia tenebrosa</name>
    <name type="common">Australian red waratah sea anemone</name>
    <dbReference type="NCBI Taxonomy" id="6105"/>
    <lineage>
        <taxon>Eukaryota</taxon>
        <taxon>Metazoa</taxon>
        <taxon>Cnidaria</taxon>
        <taxon>Anthozoa</taxon>
        <taxon>Hexacorallia</taxon>
        <taxon>Actiniaria</taxon>
        <taxon>Actiniidae</taxon>
        <taxon>Actinia</taxon>
    </lineage>
</organism>
<reference evidence="9" key="1">
    <citation type="submission" date="2025-08" db="UniProtKB">
        <authorList>
            <consortium name="RefSeq"/>
        </authorList>
    </citation>
    <scope>IDENTIFICATION</scope>
    <source>
        <tissue evidence="9">Tentacle</tissue>
    </source>
</reference>
<keyword evidence="3 5" id="KW-0268">Exocytosis</keyword>
<dbReference type="InterPro" id="IPR042045">
    <property type="entry name" value="EXOC6/Sec15_C_dom1"/>
</dbReference>
<dbReference type="FunFam" id="1.20.58.670:FF:000025">
    <property type="match status" value="1"/>
</dbReference>
<dbReference type="InterPro" id="IPR046361">
    <property type="entry name" value="EXOC6/Sec15_C"/>
</dbReference>
<dbReference type="AlphaFoldDB" id="A0A6P8HKS9"/>
<evidence type="ECO:0000256" key="3">
    <source>
        <dbReference type="ARBA" id="ARBA00022483"/>
    </source>
</evidence>
<dbReference type="InterPro" id="IPR042044">
    <property type="entry name" value="EXOC6PINT-1/Sec15/Tip20_C_dom2"/>
</dbReference>
<dbReference type="InterPro" id="IPR048359">
    <property type="entry name" value="EXOC6_Sec15_N"/>
</dbReference>
<comment type="function">
    <text evidence="5">Component of the exocyst complex involved in the docking of exocytic vesicles with fusion sites on the plasma membrane.</text>
</comment>
<dbReference type="InParanoid" id="A0A6P8HKS9"/>
<dbReference type="Gene3D" id="1.10.357.30">
    <property type="entry name" value="Exocyst complex subunit Sec15 C-terminal domain, N-terminal subdomain"/>
    <property type="match status" value="1"/>
</dbReference>
<gene>
    <name evidence="9" type="primary">LOC116293667</name>
</gene>
<dbReference type="OrthoDB" id="10267033at2759"/>
<proteinExistence type="inferred from homology"/>
<dbReference type="PANTHER" id="PTHR12702">
    <property type="entry name" value="SEC15"/>
    <property type="match status" value="1"/>
</dbReference>
<feature type="domain" description="Exocyst complex component EXOC6/Sec15 N-terminal" evidence="7">
    <location>
        <begin position="45"/>
        <end position="214"/>
    </location>
</feature>
<keyword evidence="2 5" id="KW-0813">Transport</keyword>
<dbReference type="GO" id="GO:0006893">
    <property type="term" value="P:Golgi to plasma membrane transport"/>
    <property type="evidence" value="ECO:0007669"/>
    <property type="project" value="TreeGrafter"/>
</dbReference>
<dbReference type="PIRSF" id="PIRSF025007">
    <property type="entry name" value="Sec15"/>
    <property type="match status" value="1"/>
</dbReference>
<protein>
    <recommendedName>
        <fullName evidence="5">Exocyst complex component</fullName>
    </recommendedName>
</protein>
<evidence type="ECO:0000256" key="2">
    <source>
        <dbReference type="ARBA" id="ARBA00022448"/>
    </source>
</evidence>
<keyword evidence="4" id="KW-0175">Coiled coil</keyword>
<accession>A0A6P8HKS9</accession>
<evidence type="ECO:0000259" key="7">
    <source>
        <dbReference type="Pfam" id="PF20651"/>
    </source>
</evidence>
<dbReference type="GeneID" id="116293667"/>
<dbReference type="Gene3D" id="1.20.58.670">
    <property type="entry name" value="Dsl1p vesicle tethering complex, Tip20p subunit, domain D"/>
    <property type="match status" value="1"/>
</dbReference>
<dbReference type="GO" id="GO:0090522">
    <property type="term" value="P:vesicle tethering involved in exocytosis"/>
    <property type="evidence" value="ECO:0007669"/>
    <property type="project" value="UniProtKB-UniRule"/>
</dbReference>
<evidence type="ECO:0000256" key="4">
    <source>
        <dbReference type="ARBA" id="ARBA00023054"/>
    </source>
</evidence>
<evidence type="ECO:0000313" key="9">
    <source>
        <dbReference type="RefSeq" id="XP_031556989.1"/>
    </source>
</evidence>
<evidence type="ECO:0000256" key="1">
    <source>
        <dbReference type="ARBA" id="ARBA00007944"/>
    </source>
</evidence>
<name>A0A6P8HKS9_ACTTE</name>
<keyword evidence="8" id="KW-1185">Reference proteome</keyword>
<sequence length="737" mass="84665">MATEPSVSTSHIDHLLAEVESSDGLLGPTLRAVYDGQHQKEFMEKLEERIKVHDKDIERMCNYHYQGFIESVNELLKVRGEARKLKIKVQDANEVLQDSGSELVKRCEELIQCRTVQRNISSAIEKLSLCLPVLEMHAKLNDQMKNRRYYPALKTLEQLEHTYLPRIKKFRFADIMKDSIPRFREKIKEESMFDLRDFLENIRKDSEKLGSIAMKQAFHRSNLTLSHGVGTRKKGDDEELDQSALDLVDFSPVYRCLHIYTVVGEREYFEHYYRKQRRKQARLVLQPNHGTIDESLAAYRAYFHQIVGFFVVEDTILHTTKGLVTRSTVDDLWDMAASKIAAVMRTQSTYCKETSLLLQVKELIVWFCYTLSGYGLNVNQIYDVLIEMRNLYNETLMKEWEGVLKGAVPSILNFSECPVKLYKEFKEFINACLKFNEHLNVSQTEIGDSVRKSTNLLLTRTLNGCITSVIKRKDVSIPQLAQLSVNTVHLEAACLHLEEYVAEVTGTANDGVNVARVYGLSTFKDIRAELEQQMYEKLNMKIEEFIQLANYNWVPSGPRKQPSSYIVDLLAYLHSTFLNFSVLPGNVVQTACLSSCKHLAGSMRTLLLDDEVTQMNEHGINCFNQDLRQCEEFANSSPVEGISDGTLQMTFLELRQLVDLLLSFDWSTYLKDHGSTTSKYNRVNPQIAAKLLEKLMESEKKRGFSLKKTDRDKKKLNETIIKKLRSLNGDNTGNSVL</sequence>
<dbReference type="PANTHER" id="PTHR12702:SF0">
    <property type="entry name" value="EXOCYST COMPLEX COMPONENT 6"/>
    <property type="match status" value="1"/>
</dbReference>
<evidence type="ECO:0000313" key="8">
    <source>
        <dbReference type="Proteomes" id="UP000515163"/>
    </source>
</evidence>
<dbReference type="FunCoup" id="A0A6P8HKS9">
    <property type="interactions" value="1389"/>
</dbReference>
<dbReference type="InterPro" id="IPR007225">
    <property type="entry name" value="EXOC6/Sec15"/>
</dbReference>
<dbReference type="RefSeq" id="XP_031556989.1">
    <property type="nucleotide sequence ID" value="XM_031701129.1"/>
</dbReference>
<comment type="similarity">
    <text evidence="1 5">Belongs to the SEC15 family.</text>
</comment>
<evidence type="ECO:0000256" key="5">
    <source>
        <dbReference type="PIRNR" id="PIRNR025007"/>
    </source>
</evidence>
<evidence type="ECO:0000259" key="6">
    <source>
        <dbReference type="Pfam" id="PF04091"/>
    </source>
</evidence>